<dbReference type="EnsemblMetazoa" id="XM_022815131">
    <property type="protein sequence ID" value="XP_022670866"/>
    <property type="gene ID" value="LOC111254376"/>
</dbReference>
<evidence type="ECO:0008006" key="9">
    <source>
        <dbReference type="Google" id="ProtNLM"/>
    </source>
</evidence>
<dbReference type="RefSeq" id="XP_022670866.1">
    <property type="nucleotide sequence ID" value="XM_022815131.1"/>
</dbReference>
<protein>
    <recommendedName>
        <fullName evidence="9">Germinal-center associated nuclear protein</fullName>
    </recommendedName>
</protein>
<reference evidence="7" key="1">
    <citation type="submission" date="2021-01" db="UniProtKB">
        <authorList>
            <consortium name="EnsemblMetazoa"/>
        </authorList>
    </citation>
    <scope>IDENTIFICATION</scope>
</reference>
<evidence type="ECO:0000256" key="2">
    <source>
        <dbReference type="ARBA" id="ARBA00038443"/>
    </source>
</evidence>
<feature type="domain" description="PCI" evidence="6">
    <location>
        <begin position="696"/>
        <end position="880"/>
    </location>
</feature>
<dbReference type="Proteomes" id="UP000594260">
    <property type="component" value="Unplaced"/>
</dbReference>
<dbReference type="CTD" id="44271"/>
<evidence type="ECO:0000256" key="4">
    <source>
        <dbReference type="SAM" id="MobiDB-lite"/>
    </source>
</evidence>
<dbReference type="InterPro" id="IPR012677">
    <property type="entry name" value="Nucleotide-bd_a/b_plait_sf"/>
</dbReference>
<dbReference type="GO" id="GO:0006406">
    <property type="term" value="P:mRNA export from nucleus"/>
    <property type="evidence" value="ECO:0007669"/>
    <property type="project" value="TreeGrafter"/>
</dbReference>
<dbReference type="InParanoid" id="A0A7M7KX04"/>
<dbReference type="PROSITE" id="PS50102">
    <property type="entry name" value="RRM"/>
    <property type="match status" value="1"/>
</dbReference>
<evidence type="ECO:0000259" key="6">
    <source>
        <dbReference type="PROSITE" id="PS50250"/>
    </source>
</evidence>
<dbReference type="Gene3D" id="3.30.70.330">
    <property type="match status" value="1"/>
</dbReference>
<keyword evidence="1 3" id="KW-0694">RNA-binding</keyword>
<feature type="region of interest" description="Disordered" evidence="4">
    <location>
        <begin position="92"/>
        <end position="124"/>
    </location>
</feature>
<dbReference type="PANTHER" id="PTHR12436">
    <property type="entry name" value="80 KDA MCM3-ASSOCIATED PROTEIN"/>
    <property type="match status" value="1"/>
</dbReference>
<dbReference type="Gene3D" id="1.25.40.990">
    <property type="match status" value="1"/>
</dbReference>
<feature type="region of interest" description="Disordered" evidence="4">
    <location>
        <begin position="434"/>
        <end position="481"/>
    </location>
</feature>
<dbReference type="InterPro" id="IPR000717">
    <property type="entry name" value="PCI_dom"/>
</dbReference>
<evidence type="ECO:0000256" key="1">
    <source>
        <dbReference type="ARBA" id="ARBA00022884"/>
    </source>
</evidence>
<feature type="region of interest" description="Disordered" evidence="4">
    <location>
        <begin position="1521"/>
        <end position="1563"/>
    </location>
</feature>
<organism evidence="7 8">
    <name type="scientific">Varroa destructor</name>
    <name type="common">Honeybee mite</name>
    <dbReference type="NCBI Taxonomy" id="109461"/>
    <lineage>
        <taxon>Eukaryota</taxon>
        <taxon>Metazoa</taxon>
        <taxon>Ecdysozoa</taxon>
        <taxon>Arthropoda</taxon>
        <taxon>Chelicerata</taxon>
        <taxon>Arachnida</taxon>
        <taxon>Acari</taxon>
        <taxon>Parasitiformes</taxon>
        <taxon>Mesostigmata</taxon>
        <taxon>Gamasina</taxon>
        <taxon>Dermanyssoidea</taxon>
        <taxon>Varroidae</taxon>
        <taxon>Varroa</taxon>
    </lineage>
</organism>
<dbReference type="KEGG" id="vde:111254376"/>
<dbReference type="GO" id="GO:0005737">
    <property type="term" value="C:cytoplasm"/>
    <property type="evidence" value="ECO:0007669"/>
    <property type="project" value="TreeGrafter"/>
</dbReference>
<feature type="region of interest" description="Disordered" evidence="4">
    <location>
        <begin position="1459"/>
        <end position="1484"/>
    </location>
</feature>
<feature type="compositionally biased region" description="Polar residues" evidence="4">
    <location>
        <begin position="1459"/>
        <end position="1470"/>
    </location>
</feature>
<feature type="region of interest" description="Disordered" evidence="4">
    <location>
        <begin position="372"/>
        <end position="408"/>
    </location>
</feature>
<feature type="region of interest" description="Disordered" evidence="4">
    <location>
        <begin position="203"/>
        <end position="300"/>
    </location>
</feature>
<dbReference type="GeneID" id="111254376"/>
<dbReference type="InterPro" id="IPR035979">
    <property type="entry name" value="RBD_domain_sf"/>
</dbReference>
<dbReference type="EnsemblMetazoa" id="XM_022815130">
    <property type="protein sequence ID" value="XP_022670865"/>
    <property type="gene ID" value="LOC111254376"/>
</dbReference>
<dbReference type="SUPFAM" id="SSF54928">
    <property type="entry name" value="RNA-binding domain, RBD"/>
    <property type="match status" value="1"/>
</dbReference>
<dbReference type="GO" id="GO:0003723">
    <property type="term" value="F:RNA binding"/>
    <property type="evidence" value="ECO:0007669"/>
    <property type="project" value="UniProtKB-UniRule"/>
</dbReference>
<feature type="compositionally biased region" description="Low complexity" evidence="4">
    <location>
        <begin position="145"/>
        <end position="156"/>
    </location>
</feature>
<dbReference type="PROSITE" id="PS50250">
    <property type="entry name" value="PCI"/>
    <property type="match status" value="1"/>
</dbReference>
<sequence length="1595" mass="176697">MADASTGSPPDTSKLTTILIKDLPEELNKRDTLLEHFSQFGEVTRVQCRSDCTAIVHFKQHGDALAAKNKGKKISPQFRPVGIQWCRMGRQSSSEGTNLTGASLPKSSSAHSFQANNTSKSNPFQMKKSTVALLNSPSEQANLFASSASTSSDNGSDAGGSEKRATFGSARDLFGKKSLDSNSAQAGATLFGKALEKAKETVKDLPASNAGPSSLSTSSFETRVDNPFAKLPDTPQISEGRLSGGSLASKEPAKPTAPSGSIPPAGTSPVFRLGGLFGKSGSEKQALQEPRTSTTASLANTENTKDGFVALPGSAAPLTAGVFRKATLPMNIPTTSAPASMGLFGKPTSPSTASGSEAVSCVGPVAKPSMLFGKPFTGDTSQKPGSSLEPKGTLSDKQPPEGGTFAPAFKARGASSEAVLPSFSVMRWSADGASKDLTSRTPFGAKQDAPRPRTNLVWTKDKADTSSRGSLSVPTKKTMNPADLQEAPAPLAAPKQLSVVTRSNTRSASPSKFAELFTHAAHSVGDRYKLLEMRDKIIRELISSEVQKGPIKGTCTDMCPEKERYQRSQRNLVEKFEMLPGADGVMDHTRMIKEYQRSSADQEFPLPHELRPPHILKMTMNFLIREIISNQPNKGCGDWFSFVWNRTRAIRKDITQQKIEADPISALILERCARFHIHCSHSLCEEDSHDFDSKLNKENLTKCLKSLKYSYADLKVQNVRCPNEAEFVAYEILLNLKEGFIAKMITDLEPELRRNALVRLSIAAMNAFESGNYRRFFKIVRQAPYLAACILHCYFIEVRRHALFVLSKSLSSKGGDITLSTLTSELLFNSKEECSSFLAILNIEPDENGFINCKTMVDHDDLRFSMSRSLDIMRRMDTSLAQIVYGAGTIPLDNYTPEDSFTADGMLKKSALGLLEDYKLREPQQAPLFASVQVPERPKRIELRDENLLPALLSVIEYVQQEQVNAICREVALEQSISLINLGRIVETIIYEEVRSAANEIFEQEKTADIMRQRALQSKIAHDVSSELVLAYSRQFLREICQKALVEVNLEVVGELASENQQRILSGLLADLVLEVASLEYEAQIDENNTQLADNFRTMILCKRSIKKWRKWVWLHKEIRDFPAAPNLGPIKPYPHTGKSYAEIRAEQVRLTAMRLLAGIKEKADTLPLNLPNLFKKRVRILVVGDVPKVISDKVKRLLCVDSTVSYQSGIPDSVQGFNVIVVLSSGSPANVSAIAGAAQRLKPKPAVGILWCAHPVLLSLDVDEELLQRNHEPVCIPLCNLLKKLSRRVSEEVRLQRASLPDFIDRGMEFCLHKLSTPCNYLPAAVRLYNEIVVHLAAVATSSALLQINSLDDENGWNGKAQLCTLYNRIKNLELPLPKSNDRAAFVETVQRVKGISLLTTAINMADFKDDFVLLRDILARFNYTLDPFLKVRYLEDDLRNFEIPDFWYRRPVTQNSRSTTPLEQSALTESESGQEEEVENYRDRLDETIRSAREVLRRSELSNGRRVLKVCDLRNLKRPLETQDPQPEVIRKKRSDGSSKDPSTKMSSANSLKQPPTGRLSKQTKIELDLFEVKRAIEMLKSKARIKRLLRDA</sequence>
<dbReference type="Pfam" id="PF03399">
    <property type="entry name" value="SAC3_GANP"/>
    <property type="match status" value="1"/>
</dbReference>
<feature type="region of interest" description="Disordered" evidence="4">
    <location>
        <begin position="145"/>
        <end position="164"/>
    </location>
</feature>
<dbReference type="PANTHER" id="PTHR12436:SF3">
    <property type="entry name" value="GERMINAL-CENTER ASSOCIATED NUCLEAR PROTEIN"/>
    <property type="match status" value="1"/>
</dbReference>
<evidence type="ECO:0000259" key="5">
    <source>
        <dbReference type="PROSITE" id="PS50102"/>
    </source>
</evidence>
<feature type="compositionally biased region" description="Polar residues" evidence="4">
    <location>
        <begin position="466"/>
        <end position="478"/>
    </location>
</feature>
<proteinExistence type="inferred from homology"/>
<evidence type="ECO:0000256" key="3">
    <source>
        <dbReference type="PROSITE-ProRule" id="PRU00176"/>
    </source>
</evidence>
<dbReference type="SMART" id="SM00360">
    <property type="entry name" value="RRM"/>
    <property type="match status" value="1"/>
</dbReference>
<evidence type="ECO:0000313" key="8">
    <source>
        <dbReference type="Proteomes" id="UP000594260"/>
    </source>
</evidence>
<comment type="similarity">
    <text evidence="2">Belongs to the SAC3 family.</text>
</comment>
<feature type="compositionally biased region" description="Polar residues" evidence="4">
    <location>
        <begin position="290"/>
        <end position="300"/>
    </location>
</feature>
<feature type="compositionally biased region" description="Polar residues" evidence="4">
    <location>
        <begin position="1546"/>
        <end position="1556"/>
    </location>
</feature>
<dbReference type="RefSeq" id="XP_022670865.1">
    <property type="nucleotide sequence ID" value="XM_022815130.1"/>
</dbReference>
<feature type="compositionally biased region" description="Polar residues" evidence="4">
    <location>
        <begin position="210"/>
        <end position="221"/>
    </location>
</feature>
<dbReference type="GO" id="GO:0070390">
    <property type="term" value="C:transcription export complex 2"/>
    <property type="evidence" value="ECO:0007669"/>
    <property type="project" value="TreeGrafter"/>
</dbReference>
<evidence type="ECO:0000313" key="7">
    <source>
        <dbReference type="EnsemblMetazoa" id="XP_022670865"/>
    </source>
</evidence>
<dbReference type="Pfam" id="PF00076">
    <property type="entry name" value="RRM_1"/>
    <property type="match status" value="1"/>
</dbReference>
<accession>A0A7M7KX04</accession>
<name>A0A7M7KX04_VARDE</name>
<dbReference type="InterPro" id="IPR000504">
    <property type="entry name" value="RRM_dom"/>
</dbReference>
<dbReference type="InterPro" id="IPR005062">
    <property type="entry name" value="SAC3/GANP/THP3_conserved"/>
</dbReference>
<keyword evidence="8" id="KW-1185">Reference proteome</keyword>
<dbReference type="InterPro" id="IPR045107">
    <property type="entry name" value="SAC3/GANP/THP3"/>
</dbReference>
<dbReference type="OrthoDB" id="21502at2759"/>
<feature type="domain" description="RRM" evidence="5">
    <location>
        <begin position="16"/>
        <end position="88"/>
    </location>
</feature>